<gene>
    <name evidence="1" type="ORF">Amac_066440</name>
</gene>
<protein>
    <submittedName>
        <fullName evidence="1">Uncharacterized protein</fullName>
    </submittedName>
</protein>
<name>A0A5M3WUC5_9ACTN</name>
<dbReference type="AlphaFoldDB" id="A0A5M3WUC5"/>
<reference evidence="1 2" key="1">
    <citation type="submission" date="2019-10" db="EMBL/GenBank/DDBJ databases">
        <title>Whole genome shotgun sequence of Acrocarpospora macrocephala NBRC 16266.</title>
        <authorList>
            <person name="Ichikawa N."/>
            <person name="Kimura A."/>
            <person name="Kitahashi Y."/>
            <person name="Komaki H."/>
            <person name="Oguchi A."/>
        </authorList>
    </citation>
    <scope>NUCLEOTIDE SEQUENCE [LARGE SCALE GENOMIC DNA]</scope>
    <source>
        <strain evidence="1 2">NBRC 16266</strain>
    </source>
</reference>
<dbReference type="Proteomes" id="UP000331127">
    <property type="component" value="Unassembled WGS sequence"/>
</dbReference>
<keyword evidence="2" id="KW-1185">Reference proteome</keyword>
<proteinExistence type="predicted"/>
<organism evidence="1 2">
    <name type="scientific">Acrocarpospora macrocephala</name>
    <dbReference type="NCBI Taxonomy" id="150177"/>
    <lineage>
        <taxon>Bacteria</taxon>
        <taxon>Bacillati</taxon>
        <taxon>Actinomycetota</taxon>
        <taxon>Actinomycetes</taxon>
        <taxon>Streptosporangiales</taxon>
        <taxon>Streptosporangiaceae</taxon>
        <taxon>Acrocarpospora</taxon>
    </lineage>
</organism>
<accession>A0A5M3WUC5</accession>
<dbReference type="RefSeq" id="WP_155358327.1">
    <property type="nucleotide sequence ID" value="NZ_BAAAHL010000044.1"/>
</dbReference>
<dbReference type="EMBL" id="BLAE01000042">
    <property type="protein sequence ID" value="GES13047.1"/>
    <property type="molecule type" value="Genomic_DNA"/>
</dbReference>
<evidence type="ECO:0000313" key="1">
    <source>
        <dbReference type="EMBL" id="GES13047.1"/>
    </source>
</evidence>
<sequence>MSVDIGALELLPVEAVELRMCGWLITCGITCGDATCNVTCDITKKV</sequence>
<comment type="caution">
    <text evidence="1">The sequence shown here is derived from an EMBL/GenBank/DDBJ whole genome shotgun (WGS) entry which is preliminary data.</text>
</comment>
<evidence type="ECO:0000313" key="2">
    <source>
        <dbReference type="Proteomes" id="UP000331127"/>
    </source>
</evidence>